<reference evidence="1" key="1">
    <citation type="submission" date="2017-05" db="UniProtKB">
        <authorList>
            <consortium name="EnsemblMetazoa"/>
        </authorList>
    </citation>
    <scope>IDENTIFICATION</scope>
</reference>
<sequence>DFITNDGILLSMLCERLVLRSSKIWAFEKKR</sequence>
<proteinExistence type="predicted"/>
<dbReference type="EnsemblMetazoa" id="Aqu2.1.12028_001">
    <property type="protein sequence ID" value="Aqu2.1.12028_001"/>
    <property type="gene ID" value="Aqu2.1.12028"/>
</dbReference>
<protein>
    <submittedName>
        <fullName evidence="1">Uncharacterized protein</fullName>
    </submittedName>
</protein>
<dbReference type="InParanoid" id="A0A1X7TBU8"/>
<name>A0A1X7TBU8_AMPQE</name>
<dbReference type="AlphaFoldDB" id="A0A1X7TBU8"/>
<accession>A0A1X7TBU8</accession>
<evidence type="ECO:0000313" key="1">
    <source>
        <dbReference type="EnsemblMetazoa" id="Aqu2.1.12028_001"/>
    </source>
</evidence>
<organism evidence="1">
    <name type="scientific">Amphimedon queenslandica</name>
    <name type="common">Sponge</name>
    <dbReference type="NCBI Taxonomy" id="400682"/>
    <lineage>
        <taxon>Eukaryota</taxon>
        <taxon>Metazoa</taxon>
        <taxon>Porifera</taxon>
        <taxon>Demospongiae</taxon>
        <taxon>Heteroscleromorpha</taxon>
        <taxon>Haplosclerida</taxon>
        <taxon>Niphatidae</taxon>
        <taxon>Amphimedon</taxon>
    </lineage>
</organism>